<dbReference type="Proteomes" id="UP000194440">
    <property type="component" value="Plasmid pACP4.1"/>
</dbReference>
<dbReference type="AlphaFoldDB" id="A0A240UI79"/>
<evidence type="ECO:0000313" key="1">
    <source>
        <dbReference type="EMBL" id="ART61201.1"/>
    </source>
</evidence>
<dbReference type="KEGG" id="acis:CBP35_19705"/>
<keyword evidence="1" id="KW-0614">Plasmid</keyword>
<sequence length="205" mass="21072">MQAVLQSKARAYTPSTLESRQAAGAFIERSNKWATSYGAACADLSAFIAENVPVKALGFVSTDALNMSVFGVVFTAPPGDGFIAVPGHVADRLSESGLRGSAYFPDMSHPLGKAVMAKLNAVSRVAEQRPLLNTVPGLSSVALSGAHVVLSRAIETPEGIAIFASSSALTATAEVIPLVATAPKVAPPIEPSATARRPAAPRPGH</sequence>
<gene>
    <name evidence="1" type="ORF">CBP36_19745</name>
</gene>
<name>A0A240UI79_9BURK</name>
<dbReference type="RefSeq" id="WP_086928972.1">
    <property type="nucleotide sequence ID" value="NZ_CP021363.1"/>
</dbReference>
<organism evidence="1 2">
    <name type="scientific">Acidovorax carolinensis</name>
    <dbReference type="NCBI Taxonomy" id="553814"/>
    <lineage>
        <taxon>Bacteria</taxon>
        <taxon>Pseudomonadati</taxon>
        <taxon>Pseudomonadota</taxon>
        <taxon>Betaproteobacteria</taxon>
        <taxon>Burkholderiales</taxon>
        <taxon>Comamonadaceae</taxon>
        <taxon>Acidovorax</taxon>
    </lineage>
</organism>
<dbReference type="EMBL" id="CP021367">
    <property type="protein sequence ID" value="ART61201.1"/>
    <property type="molecule type" value="Genomic_DNA"/>
</dbReference>
<dbReference type="OrthoDB" id="9996610at2"/>
<geneLocation type="plasmid" evidence="1 2">
    <name>pACP4.1</name>
</geneLocation>
<proteinExistence type="predicted"/>
<dbReference type="KEGG" id="acip:CBP36_19745"/>
<reference evidence="1" key="1">
    <citation type="submission" date="2017-05" db="EMBL/GenBank/DDBJ databases">
        <title>Polyphasic characterization of four soil-derived phenanthrene-degrading Acidovorax strains and proposal of Acidovorax phenanthrenivorans sp. nov.</title>
        <authorList>
            <person name="Singleton D."/>
            <person name="Lee J."/>
            <person name="Dickey A.N."/>
            <person name="Stroud A."/>
            <person name="Scholl E.H."/>
            <person name="Wright F.A."/>
            <person name="Aitken M.D."/>
        </authorList>
    </citation>
    <scope>NUCLEOTIDE SEQUENCE</scope>
    <source>
        <strain evidence="1">P4</strain>
        <plasmid evidence="1">pACP4.1</plasmid>
    </source>
</reference>
<keyword evidence="2" id="KW-1185">Reference proteome</keyword>
<protein>
    <submittedName>
        <fullName evidence="1">Uncharacterized protein</fullName>
    </submittedName>
</protein>
<evidence type="ECO:0000313" key="2">
    <source>
        <dbReference type="Proteomes" id="UP000194440"/>
    </source>
</evidence>
<accession>A0A240UI79</accession>